<evidence type="ECO:0000313" key="1">
    <source>
        <dbReference type="Proteomes" id="UP000887566"/>
    </source>
</evidence>
<name>A0A914V3Z2_9BILA</name>
<dbReference type="WBParaSite" id="PSAMB.scaffold14415size1897.g36066.t1">
    <property type="protein sequence ID" value="PSAMB.scaffold14415size1897.g36066.t1"/>
    <property type="gene ID" value="PSAMB.scaffold14415size1897.g36066"/>
</dbReference>
<sequence length="54" mass="6044">MEVFNLVNNSTEERVNLTEQGDDRIPGGLFFRLSQTGVNYVTQMASDALPELLI</sequence>
<organism evidence="1 2">
    <name type="scientific">Plectus sambesii</name>
    <dbReference type="NCBI Taxonomy" id="2011161"/>
    <lineage>
        <taxon>Eukaryota</taxon>
        <taxon>Metazoa</taxon>
        <taxon>Ecdysozoa</taxon>
        <taxon>Nematoda</taxon>
        <taxon>Chromadorea</taxon>
        <taxon>Plectida</taxon>
        <taxon>Plectina</taxon>
        <taxon>Plectoidea</taxon>
        <taxon>Plectidae</taxon>
        <taxon>Plectus</taxon>
    </lineage>
</organism>
<proteinExistence type="predicted"/>
<evidence type="ECO:0000313" key="2">
    <source>
        <dbReference type="WBParaSite" id="PSAMB.scaffold14415size1897.g36066.t1"/>
    </source>
</evidence>
<dbReference type="Proteomes" id="UP000887566">
    <property type="component" value="Unplaced"/>
</dbReference>
<accession>A0A914V3Z2</accession>
<reference evidence="2" key="1">
    <citation type="submission" date="2022-11" db="UniProtKB">
        <authorList>
            <consortium name="WormBaseParasite"/>
        </authorList>
    </citation>
    <scope>IDENTIFICATION</scope>
</reference>
<protein>
    <submittedName>
        <fullName evidence="2">Uncharacterized protein</fullName>
    </submittedName>
</protein>
<dbReference type="AlphaFoldDB" id="A0A914V3Z2"/>
<keyword evidence="1" id="KW-1185">Reference proteome</keyword>